<protein>
    <recommendedName>
        <fullName evidence="1">Glycosyltransferase 2-like domain-containing protein</fullName>
    </recommendedName>
</protein>
<dbReference type="EMBL" id="JAFBCV010000005">
    <property type="protein sequence ID" value="MBM7838859.1"/>
    <property type="molecule type" value="Genomic_DNA"/>
</dbReference>
<sequence>MKDIVAIIIVHESRDSIWHTLASLKQLEKHLQMIAIVHPPEYHLPRHHSNCISYPVKGDDIGMTLNDLLRHLNASYVLLLRSGASLSTTVDISSTINQTSGAVGNQYALFIPKATYVRYPFPDQDLLPFPEALLPFWFSLLPRDKKVCLAQNEQWARLANHSKQTSVRQKQEWTNNYALTSETSSELSITVLIANYNQHPYLDNAIASCLIGPSIPEQILVVDDGSTDDSVFKLNRWNVDKIHILFNPHNEGKARALNRLLPFVKSDYIIELDADDWLDPDAFSILANELVDMPMESPLLYGNFRRWKAENLNQVRYKGITKGRQIQTKQDLLGYRFPLGPRIYRTSALKEVGGFPISSYEEGRLYEDVAVLDRLLEVGPLLYKDFTIYNVRDHMESITQKNHSKWNGFLDQLDP</sequence>
<comment type="caution">
    <text evidence="2">The sequence shown here is derived from an EMBL/GenBank/DDBJ whole genome shotgun (WGS) entry which is preliminary data.</text>
</comment>
<evidence type="ECO:0000313" key="2">
    <source>
        <dbReference type="EMBL" id="MBM7838859.1"/>
    </source>
</evidence>
<dbReference type="Gene3D" id="3.90.550.10">
    <property type="entry name" value="Spore Coat Polysaccharide Biosynthesis Protein SpsA, Chain A"/>
    <property type="match status" value="1"/>
</dbReference>
<dbReference type="PANTHER" id="PTHR43685">
    <property type="entry name" value="GLYCOSYLTRANSFERASE"/>
    <property type="match status" value="1"/>
</dbReference>
<dbReference type="RefSeq" id="WP_204466151.1">
    <property type="nucleotide sequence ID" value="NZ_JAFBCV010000005.1"/>
</dbReference>
<reference evidence="2" key="1">
    <citation type="submission" date="2021-01" db="EMBL/GenBank/DDBJ databases">
        <title>Genomic Encyclopedia of Type Strains, Phase IV (KMG-IV): sequencing the most valuable type-strain genomes for metagenomic binning, comparative biology and taxonomic classification.</title>
        <authorList>
            <person name="Goeker M."/>
        </authorList>
    </citation>
    <scope>NUCLEOTIDE SEQUENCE</scope>
    <source>
        <strain evidence="2">DSM 21943</strain>
    </source>
</reference>
<dbReference type="SUPFAM" id="SSF53448">
    <property type="entry name" value="Nucleotide-diphospho-sugar transferases"/>
    <property type="match status" value="1"/>
</dbReference>
<organism evidence="2 3">
    <name type="scientific">Shouchella xiaoxiensis</name>
    <dbReference type="NCBI Taxonomy" id="766895"/>
    <lineage>
        <taxon>Bacteria</taxon>
        <taxon>Bacillati</taxon>
        <taxon>Bacillota</taxon>
        <taxon>Bacilli</taxon>
        <taxon>Bacillales</taxon>
        <taxon>Bacillaceae</taxon>
        <taxon>Shouchella</taxon>
    </lineage>
</organism>
<dbReference type="CDD" id="cd00761">
    <property type="entry name" value="Glyco_tranf_GTA_type"/>
    <property type="match status" value="1"/>
</dbReference>
<proteinExistence type="predicted"/>
<gene>
    <name evidence="2" type="ORF">JOC54_002118</name>
</gene>
<dbReference type="InterPro" id="IPR050834">
    <property type="entry name" value="Glycosyltransf_2"/>
</dbReference>
<keyword evidence="3" id="KW-1185">Reference proteome</keyword>
<accession>A0ABS2STR3</accession>
<dbReference type="Proteomes" id="UP001179280">
    <property type="component" value="Unassembled WGS sequence"/>
</dbReference>
<dbReference type="InterPro" id="IPR001173">
    <property type="entry name" value="Glyco_trans_2-like"/>
</dbReference>
<name>A0ABS2STR3_9BACI</name>
<dbReference type="InterPro" id="IPR029044">
    <property type="entry name" value="Nucleotide-diphossugar_trans"/>
</dbReference>
<evidence type="ECO:0000259" key="1">
    <source>
        <dbReference type="Pfam" id="PF00535"/>
    </source>
</evidence>
<evidence type="ECO:0000313" key="3">
    <source>
        <dbReference type="Proteomes" id="UP001179280"/>
    </source>
</evidence>
<feature type="domain" description="Glycosyltransferase 2-like" evidence="1">
    <location>
        <begin position="190"/>
        <end position="315"/>
    </location>
</feature>
<dbReference type="PANTHER" id="PTHR43685:SF2">
    <property type="entry name" value="GLYCOSYLTRANSFERASE 2-LIKE DOMAIN-CONTAINING PROTEIN"/>
    <property type="match status" value="1"/>
</dbReference>
<dbReference type="Pfam" id="PF00535">
    <property type="entry name" value="Glycos_transf_2"/>
    <property type="match status" value="1"/>
</dbReference>